<dbReference type="STRING" id="1261640.BHK98_07215"/>
<name>A0A1Q9JIB9_9FIRM</name>
<proteinExistence type="predicted"/>
<keyword evidence="2" id="KW-1185">Reference proteome</keyword>
<protein>
    <submittedName>
        <fullName evidence="1">Uncharacterized protein</fullName>
    </submittedName>
</protein>
<dbReference type="RefSeq" id="WP_075712916.1">
    <property type="nucleotide sequence ID" value="NZ_MJIE01000001.1"/>
</dbReference>
<dbReference type="OrthoDB" id="2085082at2"/>
<organism evidence="1 2">
    <name type="scientific">Hornefia porci</name>
    <dbReference type="NCBI Taxonomy" id="2652292"/>
    <lineage>
        <taxon>Bacteria</taxon>
        <taxon>Bacillati</taxon>
        <taxon>Bacillota</taxon>
        <taxon>Clostridia</taxon>
        <taxon>Peptostreptococcales</taxon>
        <taxon>Anaerovoracaceae</taxon>
        <taxon>Hornefia</taxon>
    </lineage>
</organism>
<evidence type="ECO:0000313" key="2">
    <source>
        <dbReference type="Proteomes" id="UP000187404"/>
    </source>
</evidence>
<dbReference type="Proteomes" id="UP000187404">
    <property type="component" value="Unassembled WGS sequence"/>
</dbReference>
<sequence>MEKKECYLFRCEKYPHCKKAKGKCCAIDFDAEIPRVREGECTKENGYPLFEDDGRRFFNPDNL</sequence>
<dbReference type="EMBL" id="MJIE01000001">
    <property type="protein sequence ID" value="OLR55867.1"/>
    <property type="molecule type" value="Genomic_DNA"/>
</dbReference>
<comment type="caution">
    <text evidence="1">The sequence shown here is derived from an EMBL/GenBank/DDBJ whole genome shotgun (WGS) entry which is preliminary data.</text>
</comment>
<evidence type="ECO:0000313" key="1">
    <source>
        <dbReference type="EMBL" id="OLR55867.1"/>
    </source>
</evidence>
<accession>A0A1Q9JIB9</accession>
<gene>
    <name evidence="1" type="ORF">BHK98_07215</name>
</gene>
<dbReference type="AlphaFoldDB" id="A0A1Q9JIB9"/>
<reference evidence="1 2" key="1">
    <citation type="journal article" date="2016" name="Appl. Environ. Microbiol.">
        <title>Function and Phylogeny of Bacterial Butyryl Coenzyme A:Acetate Transferases and Their Diversity in the Proximal Colon of Swine.</title>
        <authorList>
            <person name="Trachsel J."/>
            <person name="Bayles D.O."/>
            <person name="Looft T."/>
            <person name="Levine U.Y."/>
            <person name="Allen H.K."/>
        </authorList>
    </citation>
    <scope>NUCLEOTIDE SEQUENCE [LARGE SCALE GENOMIC DNA]</scope>
    <source>
        <strain evidence="1 2">68-3-10</strain>
    </source>
</reference>